<feature type="region of interest" description="Disordered" evidence="1">
    <location>
        <begin position="1"/>
        <end position="57"/>
    </location>
</feature>
<feature type="compositionally biased region" description="Basic and acidic residues" evidence="1">
    <location>
        <begin position="486"/>
        <end position="536"/>
    </location>
</feature>
<evidence type="ECO:0000313" key="3">
    <source>
        <dbReference type="Proteomes" id="UP000749559"/>
    </source>
</evidence>
<feature type="region of interest" description="Disordered" evidence="1">
    <location>
        <begin position="561"/>
        <end position="622"/>
    </location>
</feature>
<gene>
    <name evidence="2" type="ORF">OFUS_LOCUS23789</name>
</gene>
<dbReference type="PANTHER" id="PTHR34117:SF1">
    <property type="entry name" value="STYLE CELL-CYCLE INHIBITOR 1"/>
    <property type="match status" value="1"/>
</dbReference>
<feature type="compositionally biased region" description="Low complexity" evidence="1">
    <location>
        <begin position="612"/>
        <end position="622"/>
    </location>
</feature>
<feature type="compositionally biased region" description="Polar residues" evidence="1">
    <location>
        <begin position="346"/>
        <end position="362"/>
    </location>
</feature>
<proteinExistence type="predicted"/>
<feature type="compositionally biased region" description="Basic and acidic residues" evidence="1">
    <location>
        <begin position="39"/>
        <end position="51"/>
    </location>
</feature>
<evidence type="ECO:0000256" key="1">
    <source>
        <dbReference type="SAM" id="MobiDB-lite"/>
    </source>
</evidence>
<protein>
    <submittedName>
        <fullName evidence="2">Uncharacterized protein</fullName>
    </submittedName>
</protein>
<dbReference type="Proteomes" id="UP000749559">
    <property type="component" value="Unassembled WGS sequence"/>
</dbReference>
<accession>A0A8J1TCL5</accession>
<dbReference type="PANTHER" id="PTHR34117">
    <property type="entry name" value="STYLE CELL-CYCLE INHIBITOR 1"/>
    <property type="match status" value="1"/>
</dbReference>
<evidence type="ECO:0000313" key="2">
    <source>
        <dbReference type="EMBL" id="CAH1799820.1"/>
    </source>
</evidence>
<feature type="region of interest" description="Disordered" evidence="1">
    <location>
        <begin position="343"/>
        <end position="362"/>
    </location>
</feature>
<dbReference type="EMBL" id="CAIIXF020000011">
    <property type="protein sequence ID" value="CAH1799820.1"/>
    <property type="molecule type" value="Genomic_DNA"/>
</dbReference>
<name>A0A8J1TCL5_OWEFU</name>
<reference evidence="2" key="1">
    <citation type="submission" date="2022-03" db="EMBL/GenBank/DDBJ databases">
        <authorList>
            <person name="Martin C."/>
        </authorList>
    </citation>
    <scope>NUCLEOTIDE SEQUENCE</scope>
</reference>
<feature type="region of interest" description="Disordered" evidence="1">
    <location>
        <begin position="964"/>
        <end position="1011"/>
    </location>
</feature>
<feature type="compositionally biased region" description="Polar residues" evidence="1">
    <location>
        <begin position="25"/>
        <end position="35"/>
    </location>
</feature>
<feature type="region of interest" description="Disordered" evidence="1">
    <location>
        <begin position="480"/>
        <end position="539"/>
    </location>
</feature>
<feature type="compositionally biased region" description="Polar residues" evidence="1">
    <location>
        <begin position="597"/>
        <end position="609"/>
    </location>
</feature>
<comment type="caution">
    <text evidence="2">The sequence shown here is derived from an EMBL/GenBank/DDBJ whole genome shotgun (WGS) entry which is preliminary data.</text>
</comment>
<organism evidence="2 3">
    <name type="scientific">Owenia fusiformis</name>
    <name type="common">Polychaete worm</name>
    <dbReference type="NCBI Taxonomy" id="6347"/>
    <lineage>
        <taxon>Eukaryota</taxon>
        <taxon>Metazoa</taxon>
        <taxon>Spiralia</taxon>
        <taxon>Lophotrochozoa</taxon>
        <taxon>Annelida</taxon>
        <taxon>Polychaeta</taxon>
        <taxon>Sedentaria</taxon>
        <taxon>Canalipalpata</taxon>
        <taxon>Sabellida</taxon>
        <taxon>Oweniida</taxon>
        <taxon>Oweniidae</taxon>
        <taxon>Owenia</taxon>
    </lineage>
</organism>
<keyword evidence="3" id="KW-1185">Reference proteome</keyword>
<feature type="compositionally biased region" description="Low complexity" evidence="1">
    <location>
        <begin position="580"/>
        <end position="594"/>
    </location>
</feature>
<dbReference type="InterPro" id="IPR044688">
    <property type="entry name" value="SCI-1-like"/>
</dbReference>
<feature type="compositionally biased region" description="Low complexity" evidence="1">
    <location>
        <begin position="1"/>
        <end position="21"/>
    </location>
</feature>
<sequence>MESSDNLSDSSVCSEESNSGVGTYGSVSKQQANTAKKQIQKEKKKLKEQEKRKAKNKLTSDDIYSKTLEFKTWLLEEKSINLTSLSDSKAKTYFKKFVKKWNDKKLDKKYYRGIDSCSAPQINTQRAISPSLWHTAPLIGPSIPQKPRFAGIHVSSLLINKSNAQPVVNSTQPRSFIQNLGSFINDPENEKYVTLQDTNQPKNDFLDGSTNFPPRTASLDKFGTFGKTVTLGRQRPVLNQVFNSSTLPRTHGSEMALKSQENDVLYSRPTPVPCIEVPCIEVPMSVQSSFINSPNRHPIETHLRNNIDEPTHTYAKVNVNKEQPLSISGDSGLFDMQVEKPISDDTMASRSPPDETSVSRSPLTENRVALDCSPRPSVNFRAKCADPCTSKLVSLCTVKFDQTFEDPFTKSSTLQLLSKNWEAGLDEASKSVTIDDTPHNTIWNRTSGIHYATATVPTFSTYGDPDPLYATPIDAIVDLPGINRNESSDDDAKKQAGDAKEEVVADSLRDKINEGRHKMKTISDHTIESLGDDTKETSSLSSLETNSSFYSNISNCIQNSQSNPISNSNESFTSLKSQEARSNASNSRKNSSESSTRHLSQSSDSSISVHGTKLSSSSDSLTSFKSQASNASTKLSNSSESLTSFKSQASDSSAASMYANSEVFLPNEGEKLAKCVSPFKALEPSQIDQHIAKLNSPRKSKGEASPLRKAMDENLVYVNTNVCNINVYKNQKGGSCSSFKTDTKTDLKPMIVDVKPSESKAKESTPEAVYHNTDIIQQAVNQSNATKALIVHTNMADQNLGNKTTETLYCNTQGLINTQEPTSEIINSDTRFNPSCVNSTAETETSMKTMFNSFGKSEPMIVTHKTAVKEGTACNIEQRERMIHTRDISVCQTQTHASLARTENSEQPKFKPNTIGSPLVINSKPSLKSKHFPNSHEIQPSHCQTIAMETCNKLLNDQRRIQKENIENTSPEGNRKRKILDPLNLSQISNDKPHDYTNKPHKSPKQDNAVQDMIALAKARQEKEKAKIKELLELSRSPRTPTKKKHLLWL</sequence>
<dbReference type="AlphaFoldDB" id="A0A8J1TCL5"/>